<dbReference type="EMBL" id="JACXAI010000019">
    <property type="protein sequence ID" value="MBD1381490.1"/>
    <property type="molecule type" value="Genomic_DNA"/>
</dbReference>
<proteinExistence type="predicted"/>
<evidence type="ECO:0000313" key="2">
    <source>
        <dbReference type="Proteomes" id="UP000626844"/>
    </source>
</evidence>
<comment type="caution">
    <text evidence="1">The sequence shown here is derived from an EMBL/GenBank/DDBJ whole genome shotgun (WGS) entry which is preliminary data.</text>
</comment>
<reference evidence="1" key="1">
    <citation type="submission" date="2020-09" db="EMBL/GenBank/DDBJ databases">
        <title>A novel bacterium of genus Bacillus, isolated from South China Sea.</title>
        <authorList>
            <person name="Huang H."/>
            <person name="Mo K."/>
            <person name="Hu Y."/>
        </authorList>
    </citation>
    <scope>NUCLEOTIDE SEQUENCE</scope>
    <source>
        <strain evidence="1">IB182487</strain>
    </source>
</reference>
<evidence type="ECO:0000313" key="1">
    <source>
        <dbReference type="EMBL" id="MBD1381490.1"/>
    </source>
</evidence>
<sequence length="207" mass="23573">MAVKYQVRGQNHRLSNWNDKLFSSLFFLDQLEIATLGPSGTSSEASAEYLLSSLKANHGKYTLFPSYEEAYESLVLGESNVLLVANAYKGIDKFYMSKEIQFLFPYVFETPFYGVAKRPYEELDTRHPLIIATHHAPSSLLPWFLAEFNMNYDVLLVNSTSEAAVKLKKGDVDLCLTTENAVNKYNIEFISPTRTILMLWSVFGRNQ</sequence>
<keyword evidence="2" id="KW-1185">Reference proteome</keyword>
<name>A0A926NI56_9BACI</name>
<dbReference type="Proteomes" id="UP000626844">
    <property type="component" value="Unassembled WGS sequence"/>
</dbReference>
<protein>
    <submittedName>
        <fullName evidence="1">Bacilysin biosynthesis protein BacA</fullName>
    </submittedName>
</protein>
<accession>A0A926NI56</accession>
<dbReference type="AlphaFoldDB" id="A0A926NI56"/>
<dbReference type="RefSeq" id="WP_191159090.1">
    <property type="nucleotide sequence ID" value="NZ_JACXAI010000019.1"/>
</dbReference>
<organism evidence="1 2">
    <name type="scientific">Metabacillus arenae</name>
    <dbReference type="NCBI Taxonomy" id="2771434"/>
    <lineage>
        <taxon>Bacteria</taxon>
        <taxon>Bacillati</taxon>
        <taxon>Bacillota</taxon>
        <taxon>Bacilli</taxon>
        <taxon>Bacillales</taxon>
        <taxon>Bacillaceae</taxon>
        <taxon>Metabacillus</taxon>
    </lineage>
</organism>
<gene>
    <name evidence="1" type="ORF">IC621_14725</name>
</gene>